<keyword evidence="3" id="KW-1185">Reference proteome</keyword>
<accession>A0AA85FNX4</accession>
<protein>
    <recommendedName>
        <fullName evidence="2">Egal-1 winged helix domain-containing protein</fullName>
    </recommendedName>
</protein>
<proteinExistence type="predicted"/>
<organism evidence="3 4">
    <name type="scientific">Schistosoma rodhaini</name>
    <dbReference type="NCBI Taxonomy" id="6188"/>
    <lineage>
        <taxon>Eukaryota</taxon>
        <taxon>Metazoa</taxon>
        <taxon>Spiralia</taxon>
        <taxon>Lophotrochozoa</taxon>
        <taxon>Platyhelminthes</taxon>
        <taxon>Trematoda</taxon>
        <taxon>Digenea</taxon>
        <taxon>Strigeidida</taxon>
        <taxon>Schistosomatoidea</taxon>
        <taxon>Schistosomatidae</taxon>
        <taxon>Schistosoma</taxon>
    </lineage>
</organism>
<feature type="region of interest" description="Disordered" evidence="1">
    <location>
        <begin position="424"/>
        <end position="481"/>
    </location>
</feature>
<feature type="domain" description="Egal-1 winged helix" evidence="2">
    <location>
        <begin position="10"/>
        <end position="72"/>
    </location>
</feature>
<evidence type="ECO:0000313" key="4">
    <source>
        <dbReference type="WBParaSite" id="SRDH1_55230.1"/>
    </source>
</evidence>
<evidence type="ECO:0000313" key="3">
    <source>
        <dbReference type="Proteomes" id="UP000050792"/>
    </source>
</evidence>
<feature type="domain" description="Egal-1 winged helix" evidence="2">
    <location>
        <begin position="113"/>
        <end position="178"/>
    </location>
</feature>
<name>A0AA85FNX4_9TREM</name>
<evidence type="ECO:0000256" key="1">
    <source>
        <dbReference type="SAM" id="MobiDB-lite"/>
    </source>
</evidence>
<feature type="domain" description="Egal-1 winged helix" evidence="2">
    <location>
        <begin position="255"/>
        <end position="310"/>
    </location>
</feature>
<evidence type="ECO:0000259" key="2">
    <source>
        <dbReference type="Pfam" id="PF23713"/>
    </source>
</evidence>
<dbReference type="AlphaFoldDB" id="A0AA85FNX4"/>
<feature type="compositionally biased region" description="Basic and acidic residues" evidence="1">
    <location>
        <begin position="467"/>
        <end position="481"/>
    </location>
</feature>
<feature type="compositionally biased region" description="Acidic residues" evidence="1">
    <location>
        <begin position="454"/>
        <end position="466"/>
    </location>
</feature>
<dbReference type="Proteomes" id="UP000050792">
    <property type="component" value="Unassembled WGS sequence"/>
</dbReference>
<sequence>MSEGYILAALEFLIQYGGTQSVKDLWVLMCNKFHQVSDFKHGVGKSYHSFEKFLSSNPTIFSVVDNFVRLTDISNPLENEKDYPHQYNSRCNNSSFKNPRNIRSKYTIESEASAVRYFQEQLLRKPERWVPIRNLAGHLSQASPHIRLSVGPQSEFLDFLTRHSLIFEIQGDLVGLRNRTKTVPCTPQQSINKKKGVRPLSSHFPDDLHRISVPCFRIDNNYLNLHRTGQEESTPKSQSEDDIIVCLDDCKAIFWLMYVIKHNLKDEIMISRLLAELSNAPDSVRNCIGWTQIELSEFLKKYTRIFTVDEVAGVVEVNYTNKLNLFVASRHINDSSCGLIVSQKGCIFCVNRLWGIIDLGFHEHVFFDRSLFKNVTDLTKHFKIKEVVYFNAILAPKDSRAKWRATCVWKETDQIINQLAKVNHSDNNNTTLNNNNSNIHPHTPSHEHHQQLNDDPDSGLDNSDEIIDPKKNKLNDDPINKRDQSIKSLFDEDNMSEEYEFIIKQFANVRMADVWEIEQFTSQLKYTSSDMLNSNTNSTVVNNSNNNNQYNHTKDHHHLSLLPQYNPVDHERSLSVSNESLSDLNTLSEIPSIMSGIQLEPPSTIPPLNYAEHKVDHAANPKQLYKLLTHKPGCPCQCLLSSTLIQEKKSMNSVTTQTLFTGEVKGKFFYHETQDGHNNHS</sequence>
<reference evidence="4" key="2">
    <citation type="submission" date="2023-11" db="UniProtKB">
        <authorList>
            <consortium name="WormBaseParasite"/>
        </authorList>
    </citation>
    <scope>IDENTIFICATION</scope>
</reference>
<dbReference type="Pfam" id="PF23713">
    <property type="entry name" value="WHD_Egal"/>
    <property type="match status" value="3"/>
</dbReference>
<dbReference type="WBParaSite" id="SRDH1_55230.1">
    <property type="protein sequence ID" value="SRDH1_55230.1"/>
    <property type="gene ID" value="SRDH1_55230"/>
</dbReference>
<dbReference type="InterPro" id="IPR056589">
    <property type="entry name" value="WH_Egal-1"/>
</dbReference>
<reference evidence="3" key="1">
    <citation type="submission" date="2022-06" db="EMBL/GenBank/DDBJ databases">
        <authorList>
            <person name="Berger JAMES D."/>
            <person name="Berger JAMES D."/>
        </authorList>
    </citation>
    <scope>NUCLEOTIDE SEQUENCE [LARGE SCALE GENOMIC DNA]</scope>
</reference>
<feature type="compositionally biased region" description="Low complexity" evidence="1">
    <location>
        <begin position="425"/>
        <end position="442"/>
    </location>
</feature>